<sequence>MRLQGKISEWNDARGFGFVQPNGGGERCFVHIRAFAARDRRPVLGDVITYDLENDAQGRRNAVAVRFALGRDGRRPAARAAVRGAGPDRLPRTAIALVFLAGLIAVALWQHWPTWIPGAYLALSVVTYLWYGHDKSAAQNDRQRTPESTLQGLALLGGWPGALMAQAMLRHKNRKASFQRVFWVAVVINIVALGWLIRDGRLLG</sequence>
<keyword evidence="1" id="KW-0597">Phosphoprotein</keyword>
<feature type="transmembrane region" description="Helical" evidence="2">
    <location>
        <begin position="115"/>
        <end position="131"/>
    </location>
</feature>
<keyword evidence="4" id="KW-0238">DNA-binding</keyword>
<dbReference type="PANTHER" id="PTHR12962">
    <property type="entry name" value="CALCIUM-REGULATED HEAT STABLE PROTEIN CRHSP-24-RELATED"/>
    <property type="match status" value="1"/>
</dbReference>
<dbReference type="Proteomes" id="UP000198157">
    <property type="component" value="Unassembled WGS sequence"/>
</dbReference>
<evidence type="ECO:0000259" key="3">
    <source>
        <dbReference type="PROSITE" id="PS51857"/>
    </source>
</evidence>
<dbReference type="EMBL" id="NIVS01000043">
    <property type="protein sequence ID" value="OWQ51191.1"/>
    <property type="molecule type" value="Genomic_DNA"/>
</dbReference>
<reference evidence="4 5" key="1">
    <citation type="submission" date="2017-06" db="EMBL/GenBank/DDBJ databases">
        <authorList>
            <person name="Kim H.J."/>
            <person name="Triplett B.A."/>
        </authorList>
    </citation>
    <scope>NUCLEOTIDE SEQUENCE [LARGE SCALE GENOMIC DNA]</scope>
    <source>
        <strain evidence="4 5">13146</strain>
    </source>
</reference>
<dbReference type="GO" id="GO:0003677">
    <property type="term" value="F:DNA binding"/>
    <property type="evidence" value="ECO:0007669"/>
    <property type="project" value="UniProtKB-KW"/>
</dbReference>
<dbReference type="SUPFAM" id="SSF50249">
    <property type="entry name" value="Nucleic acid-binding proteins"/>
    <property type="match status" value="1"/>
</dbReference>
<dbReference type="PANTHER" id="PTHR12962:SF1">
    <property type="entry name" value="COLD SHOCK DOMAIN-CONTAINING PROTEIN CG9705"/>
    <property type="match status" value="1"/>
</dbReference>
<evidence type="ECO:0000256" key="2">
    <source>
        <dbReference type="SAM" id="Phobius"/>
    </source>
</evidence>
<evidence type="ECO:0000313" key="4">
    <source>
        <dbReference type="EMBL" id="OWQ51191.1"/>
    </source>
</evidence>
<dbReference type="CDD" id="cd04458">
    <property type="entry name" value="CSP_CDS"/>
    <property type="match status" value="1"/>
</dbReference>
<dbReference type="InterPro" id="IPR002059">
    <property type="entry name" value="CSP_DNA-bd"/>
</dbReference>
<feature type="transmembrane region" description="Helical" evidence="2">
    <location>
        <begin position="181"/>
        <end position="197"/>
    </location>
</feature>
<organism evidence="4 5">
    <name type="scientific">Stenotrophomonas maltophilia</name>
    <name type="common">Pseudomonas maltophilia</name>
    <name type="synonym">Xanthomonas maltophilia</name>
    <dbReference type="NCBI Taxonomy" id="40324"/>
    <lineage>
        <taxon>Bacteria</taxon>
        <taxon>Pseudomonadati</taxon>
        <taxon>Pseudomonadota</taxon>
        <taxon>Gammaproteobacteria</taxon>
        <taxon>Lysobacterales</taxon>
        <taxon>Lysobacteraceae</taxon>
        <taxon>Stenotrophomonas</taxon>
        <taxon>Stenotrophomonas maltophilia group</taxon>
    </lineage>
</organism>
<dbReference type="Pfam" id="PF00313">
    <property type="entry name" value="CSD"/>
    <property type="match status" value="1"/>
</dbReference>
<dbReference type="InterPro" id="IPR012340">
    <property type="entry name" value="NA-bd_OB-fold"/>
</dbReference>
<evidence type="ECO:0000256" key="1">
    <source>
        <dbReference type="ARBA" id="ARBA00022553"/>
    </source>
</evidence>
<feature type="domain" description="CSD" evidence="3">
    <location>
        <begin position="2"/>
        <end position="69"/>
    </location>
</feature>
<dbReference type="AlphaFoldDB" id="A0A246HJE9"/>
<keyword evidence="2" id="KW-0472">Membrane</keyword>
<dbReference type="GO" id="GO:0043488">
    <property type="term" value="P:regulation of mRNA stability"/>
    <property type="evidence" value="ECO:0007669"/>
    <property type="project" value="TreeGrafter"/>
</dbReference>
<keyword evidence="2" id="KW-0812">Transmembrane</keyword>
<keyword evidence="2" id="KW-1133">Transmembrane helix</keyword>
<evidence type="ECO:0000313" key="5">
    <source>
        <dbReference type="Proteomes" id="UP000198157"/>
    </source>
</evidence>
<name>A0A246HJE9_STEMA</name>
<dbReference type="OrthoDB" id="72963at2"/>
<dbReference type="PROSITE" id="PS51857">
    <property type="entry name" value="CSD_2"/>
    <property type="match status" value="1"/>
</dbReference>
<dbReference type="GO" id="GO:0005829">
    <property type="term" value="C:cytosol"/>
    <property type="evidence" value="ECO:0007669"/>
    <property type="project" value="UniProtKB-ARBA"/>
</dbReference>
<protein>
    <submittedName>
        <fullName evidence="4">DNA-binding protein</fullName>
    </submittedName>
</protein>
<dbReference type="InterPro" id="IPR010718">
    <property type="entry name" value="DUF1294"/>
</dbReference>
<feature type="transmembrane region" description="Helical" evidence="2">
    <location>
        <begin position="93"/>
        <end position="109"/>
    </location>
</feature>
<comment type="caution">
    <text evidence="4">The sequence shown here is derived from an EMBL/GenBank/DDBJ whole genome shotgun (WGS) entry which is preliminary data.</text>
</comment>
<dbReference type="GO" id="GO:0003730">
    <property type="term" value="F:mRNA 3'-UTR binding"/>
    <property type="evidence" value="ECO:0007669"/>
    <property type="project" value="TreeGrafter"/>
</dbReference>
<accession>A0A246HJE9</accession>
<gene>
    <name evidence="4" type="ORF">CEE60_15855</name>
</gene>
<dbReference type="SMART" id="SM00357">
    <property type="entry name" value="CSP"/>
    <property type="match status" value="1"/>
</dbReference>
<dbReference type="Pfam" id="PF06961">
    <property type="entry name" value="DUF1294"/>
    <property type="match status" value="1"/>
</dbReference>
<dbReference type="InterPro" id="IPR052069">
    <property type="entry name" value="Ca-reg_mRNA-binding_domain"/>
</dbReference>
<proteinExistence type="predicted"/>
<dbReference type="InterPro" id="IPR011129">
    <property type="entry name" value="CSD"/>
</dbReference>
<dbReference type="Gene3D" id="2.40.50.140">
    <property type="entry name" value="Nucleic acid-binding proteins"/>
    <property type="match status" value="1"/>
</dbReference>